<keyword evidence="2" id="KW-1185">Reference proteome</keyword>
<dbReference type="InterPro" id="IPR011051">
    <property type="entry name" value="RmlC_Cupin_sf"/>
</dbReference>
<evidence type="ECO:0008006" key="3">
    <source>
        <dbReference type="Google" id="ProtNLM"/>
    </source>
</evidence>
<protein>
    <recommendedName>
        <fullName evidence="3">Mannose-6-phosphate isomerase</fullName>
    </recommendedName>
</protein>
<dbReference type="EMBL" id="AP027732">
    <property type="protein sequence ID" value="BDZ51447.1"/>
    <property type="molecule type" value="Genomic_DNA"/>
</dbReference>
<evidence type="ECO:0000313" key="2">
    <source>
        <dbReference type="Proteomes" id="UP001321486"/>
    </source>
</evidence>
<reference evidence="2" key="1">
    <citation type="journal article" date="2019" name="Int. J. Syst. Evol. Microbiol.">
        <title>The Global Catalogue of Microorganisms (GCM) 10K type strain sequencing project: providing services to taxonomists for standard genome sequencing and annotation.</title>
        <authorList>
            <consortium name="The Broad Institute Genomics Platform"/>
            <consortium name="The Broad Institute Genome Sequencing Center for Infectious Disease"/>
            <person name="Wu L."/>
            <person name="Ma J."/>
        </authorList>
    </citation>
    <scope>NUCLEOTIDE SEQUENCE [LARGE SCALE GENOMIC DNA]</scope>
    <source>
        <strain evidence="2">NBRC 108728</strain>
    </source>
</reference>
<proteinExistence type="predicted"/>
<dbReference type="Gene3D" id="2.60.120.10">
    <property type="entry name" value="Jelly Rolls"/>
    <property type="match status" value="1"/>
</dbReference>
<gene>
    <name evidence="1" type="ORF">GCM10025867_36880</name>
</gene>
<dbReference type="Proteomes" id="UP001321486">
    <property type="component" value="Chromosome"/>
</dbReference>
<accession>A0ABM8GSJ9</accession>
<dbReference type="SUPFAM" id="SSF51182">
    <property type="entry name" value="RmlC-like cupins"/>
    <property type="match status" value="1"/>
</dbReference>
<name>A0ABM8GSJ9_9MICO</name>
<evidence type="ECO:0000313" key="1">
    <source>
        <dbReference type="EMBL" id="BDZ51447.1"/>
    </source>
</evidence>
<sequence length="403" mass="43757">MNNETRAALSAAVDEAGGILALDAALVARDWIAGGKRLGLPDEQYDVGERGMISERWLASTTHADNATGPADEGISSIRTGSGHRISLAEAVEAAPDRLLGTDYARTHSGLGRLAKIYDFDSRIPFHIHPPLEIAQRVGRNSKDEACYFPSGVPLGPHPESFLGLHPGSSRTEVMAELTDELESWDSDRILAQSQAFLNQPEDGFYVPSGLLHAPGTALTIEIQEDSDTMAMLQGVNDGRLVDKRLLYKDVSDADRDAHGPKAILEWVDWEANLDPYFYSRHHISPVVFAESDEFEEAWILYGSPKFSGKRLVVRPGGSVTTAERGVFSLLAWRGTGTVGGMPVTGGRPDHDELLVVHDRAVEPITYANTGETDLTIIKFFGPDINPDAPRPGTVSHGTLERA</sequence>
<dbReference type="InterPro" id="IPR014710">
    <property type="entry name" value="RmlC-like_jellyroll"/>
</dbReference>
<dbReference type="RefSeq" id="WP_286344213.1">
    <property type="nucleotide sequence ID" value="NZ_AP027732.1"/>
</dbReference>
<organism evidence="1 2">
    <name type="scientific">Frondihabitans sucicola</name>
    <dbReference type="NCBI Taxonomy" id="1268041"/>
    <lineage>
        <taxon>Bacteria</taxon>
        <taxon>Bacillati</taxon>
        <taxon>Actinomycetota</taxon>
        <taxon>Actinomycetes</taxon>
        <taxon>Micrococcales</taxon>
        <taxon>Microbacteriaceae</taxon>
        <taxon>Frondihabitans</taxon>
    </lineage>
</organism>